<evidence type="ECO:0000256" key="1">
    <source>
        <dbReference type="SAM" id="MobiDB-lite"/>
    </source>
</evidence>
<dbReference type="InterPro" id="IPR043763">
    <property type="entry name" value="DUF5709"/>
</dbReference>
<name>A0ABY3WM66_9ACTN</name>
<evidence type="ECO:0000313" key="3">
    <source>
        <dbReference type="EMBL" id="UNM12750.1"/>
    </source>
</evidence>
<organism evidence="3 4">
    <name type="scientific">Streptomyces formicae</name>
    <dbReference type="NCBI Taxonomy" id="1616117"/>
    <lineage>
        <taxon>Bacteria</taxon>
        <taxon>Bacillati</taxon>
        <taxon>Actinomycetota</taxon>
        <taxon>Actinomycetes</taxon>
        <taxon>Kitasatosporales</taxon>
        <taxon>Streptomycetaceae</taxon>
        <taxon>Streptomyces</taxon>
    </lineage>
</organism>
<dbReference type="Proteomes" id="UP000828924">
    <property type="component" value="Chromosome"/>
</dbReference>
<keyword evidence="4" id="KW-1185">Reference proteome</keyword>
<dbReference type="EMBL" id="CP071872">
    <property type="protein sequence ID" value="UNM12750.1"/>
    <property type="molecule type" value="Genomic_DNA"/>
</dbReference>
<protein>
    <recommendedName>
        <fullName evidence="2">DUF5709 domain-containing protein</fullName>
    </recommendedName>
</protein>
<proteinExistence type="predicted"/>
<evidence type="ECO:0000313" key="4">
    <source>
        <dbReference type="Proteomes" id="UP000828924"/>
    </source>
</evidence>
<sequence>MSDEARGDDVYQPEFSDVKNPPADDLDLQNVLDELDLDGTLDEGYSPLEKPLAVDRFGTTGEEQMRGEPLEERLAQELSDVEAPEGDGIGDLPCDGEPVDEEAGDARTGRLLPEIDATGRAVDMIAHDVGIDGGAASAEEAAMHTIADEEEGEVEDLQ</sequence>
<dbReference type="Pfam" id="PF18970">
    <property type="entry name" value="DUF5709"/>
    <property type="match status" value="1"/>
</dbReference>
<feature type="region of interest" description="Disordered" evidence="1">
    <location>
        <begin position="82"/>
        <end position="109"/>
    </location>
</feature>
<evidence type="ECO:0000259" key="2">
    <source>
        <dbReference type="Pfam" id="PF18970"/>
    </source>
</evidence>
<reference evidence="3 4" key="1">
    <citation type="submission" date="2021-03" db="EMBL/GenBank/DDBJ databases">
        <title>Complete genome of Streptomyces formicae strain 1H-GS9 (DSM 100524).</title>
        <authorList>
            <person name="Atanasov K.E."/>
            <person name="Altabella T."/>
            <person name="Ferrer A."/>
        </authorList>
    </citation>
    <scope>NUCLEOTIDE SEQUENCE [LARGE SCALE GENOMIC DNA]</scope>
    <source>
        <strain evidence="3 4">1H-GS9</strain>
    </source>
</reference>
<feature type="domain" description="DUF5709" evidence="2">
    <location>
        <begin position="102"/>
        <end position="148"/>
    </location>
</feature>
<dbReference type="RefSeq" id="WP_242331368.1">
    <property type="nucleotide sequence ID" value="NZ_CP071872.1"/>
</dbReference>
<feature type="region of interest" description="Disordered" evidence="1">
    <location>
        <begin position="1"/>
        <end position="26"/>
    </location>
</feature>
<accession>A0ABY3WM66</accession>
<gene>
    <name evidence="3" type="ORF">J4032_15570</name>
</gene>